<evidence type="ECO:0000256" key="4">
    <source>
        <dbReference type="ARBA" id="ARBA00022692"/>
    </source>
</evidence>
<dbReference type="EMBL" id="BAABRI010000021">
    <property type="protein sequence ID" value="GAA5484129.1"/>
    <property type="molecule type" value="Genomic_DNA"/>
</dbReference>
<protein>
    <recommendedName>
        <fullName evidence="11">Exosortase/archaeosortase family protein</fullName>
    </recommendedName>
</protein>
<keyword evidence="6 8" id="KW-1133">Transmembrane helix</keyword>
<dbReference type="RefSeq" id="WP_353568230.1">
    <property type="nucleotide sequence ID" value="NZ_BAABRI010000021.1"/>
</dbReference>
<comment type="subcellular location">
    <subcellularLocation>
        <location evidence="1">Cell membrane</location>
        <topology evidence="1">Multi-pass membrane protein</topology>
    </subcellularLocation>
</comment>
<name>A0ABP9UXP0_9BACT</name>
<evidence type="ECO:0000256" key="1">
    <source>
        <dbReference type="ARBA" id="ARBA00004651"/>
    </source>
</evidence>
<feature type="transmembrane region" description="Helical" evidence="8">
    <location>
        <begin position="137"/>
        <end position="155"/>
    </location>
</feature>
<evidence type="ECO:0000256" key="5">
    <source>
        <dbReference type="ARBA" id="ARBA00022801"/>
    </source>
</evidence>
<dbReference type="InterPro" id="IPR026392">
    <property type="entry name" value="Exo/Archaeosortase_dom"/>
</dbReference>
<evidence type="ECO:0000256" key="2">
    <source>
        <dbReference type="ARBA" id="ARBA00022475"/>
    </source>
</evidence>
<accession>A0ABP9UXP0</accession>
<evidence type="ECO:0000313" key="10">
    <source>
        <dbReference type="Proteomes" id="UP001476282"/>
    </source>
</evidence>
<evidence type="ECO:0000313" key="9">
    <source>
        <dbReference type="EMBL" id="GAA5484129.1"/>
    </source>
</evidence>
<evidence type="ECO:0000256" key="7">
    <source>
        <dbReference type="ARBA" id="ARBA00023136"/>
    </source>
</evidence>
<evidence type="ECO:0000256" key="3">
    <source>
        <dbReference type="ARBA" id="ARBA00022670"/>
    </source>
</evidence>
<keyword evidence="3" id="KW-0645">Protease</keyword>
<dbReference type="NCBIfam" id="TIGR04178">
    <property type="entry name" value="exo_archaeo"/>
    <property type="match status" value="1"/>
</dbReference>
<keyword evidence="4 8" id="KW-0812">Transmembrane</keyword>
<sequence>MSGTTPISSLKDPPTSSRVMTREPLAWAILLSALWLQLFAACSYAWRFGEYYDYGWYVPPLVGLFVWRLRHRLCQRPRGPRASLGWVVPGLIVLMAALTLLRILEWVDPLWTLPLWSQALLVSGISLGALHRFGGSAVLLRFVPILVFALTALPLPKRLETQTVASLTRSVIASSQQLLEWTGHQVQTLGDRLVVNHELIHVTDGCSGIRSAQSFLMAALFFGEWMQLRWTGRLLMIAFGIATAWTFNVARATSLAWIRVHQGESAFDQAHDSAGLLAFAGGSLVLLVCAKWLDRPFGTPSTIRRQLAEGGVI</sequence>
<keyword evidence="2" id="KW-1003">Cell membrane</keyword>
<feature type="transmembrane region" description="Helical" evidence="8">
    <location>
        <begin position="234"/>
        <end position="254"/>
    </location>
</feature>
<keyword evidence="7 8" id="KW-0472">Membrane</keyword>
<reference evidence="9 10" key="1">
    <citation type="submission" date="2024-02" db="EMBL/GenBank/DDBJ databases">
        <title>Haloferula sargassicola NBRC 104335.</title>
        <authorList>
            <person name="Ichikawa N."/>
            <person name="Katano-Makiyama Y."/>
            <person name="Hidaka K."/>
        </authorList>
    </citation>
    <scope>NUCLEOTIDE SEQUENCE [LARGE SCALE GENOMIC DNA]</scope>
    <source>
        <strain evidence="9 10">NBRC 104335</strain>
    </source>
</reference>
<evidence type="ECO:0000256" key="8">
    <source>
        <dbReference type="SAM" id="Phobius"/>
    </source>
</evidence>
<proteinExistence type="predicted"/>
<feature type="transmembrane region" description="Helical" evidence="8">
    <location>
        <begin position="54"/>
        <end position="70"/>
    </location>
</feature>
<feature type="transmembrane region" description="Helical" evidence="8">
    <location>
        <begin position="82"/>
        <end position="104"/>
    </location>
</feature>
<organism evidence="9 10">
    <name type="scientific">Haloferula sargassicola</name>
    <dbReference type="NCBI Taxonomy" id="490096"/>
    <lineage>
        <taxon>Bacteria</taxon>
        <taxon>Pseudomonadati</taxon>
        <taxon>Verrucomicrobiota</taxon>
        <taxon>Verrucomicrobiia</taxon>
        <taxon>Verrucomicrobiales</taxon>
        <taxon>Verrucomicrobiaceae</taxon>
        <taxon>Haloferula</taxon>
    </lineage>
</organism>
<evidence type="ECO:0000256" key="6">
    <source>
        <dbReference type="ARBA" id="ARBA00022989"/>
    </source>
</evidence>
<dbReference type="Proteomes" id="UP001476282">
    <property type="component" value="Unassembled WGS sequence"/>
</dbReference>
<evidence type="ECO:0008006" key="11">
    <source>
        <dbReference type="Google" id="ProtNLM"/>
    </source>
</evidence>
<feature type="transmembrane region" description="Helical" evidence="8">
    <location>
        <begin position="110"/>
        <end position="130"/>
    </location>
</feature>
<comment type="caution">
    <text evidence="9">The sequence shown here is derived from an EMBL/GenBank/DDBJ whole genome shotgun (WGS) entry which is preliminary data.</text>
</comment>
<gene>
    <name evidence="9" type="ORF">Hsar01_03369</name>
</gene>
<keyword evidence="10" id="KW-1185">Reference proteome</keyword>
<dbReference type="InterPro" id="IPR019127">
    <property type="entry name" value="Exosortase"/>
</dbReference>
<feature type="transmembrane region" description="Helical" evidence="8">
    <location>
        <begin position="25"/>
        <end position="48"/>
    </location>
</feature>
<dbReference type="Pfam" id="PF09721">
    <property type="entry name" value="Exosortase_EpsH"/>
    <property type="match status" value="1"/>
</dbReference>
<keyword evidence="5" id="KW-0378">Hydrolase</keyword>